<comment type="caution">
    <text evidence="1">The sequence shown here is derived from an EMBL/GenBank/DDBJ whole genome shotgun (WGS) entry which is preliminary data.</text>
</comment>
<evidence type="ECO:0000313" key="1">
    <source>
        <dbReference type="EMBL" id="MCV2232501.1"/>
    </source>
</evidence>
<dbReference type="SUPFAM" id="SSF53850">
    <property type="entry name" value="Periplasmic binding protein-like II"/>
    <property type="match status" value="1"/>
</dbReference>
<name>A0ABT2Y6Z1_9MOLU</name>
<dbReference type="PANTHER" id="PTHR43649">
    <property type="entry name" value="ARABINOSE-BINDING PROTEIN-RELATED"/>
    <property type="match status" value="1"/>
</dbReference>
<reference evidence="1" key="1">
    <citation type="submission" date="2022-09" db="EMBL/GenBank/DDBJ databases">
        <title>Novel Mycoplasma species identified in domestic and wild animals.</title>
        <authorList>
            <person name="Volokhov D.V."/>
            <person name="Furtak V.A."/>
            <person name="Zagorodnyaya T.A."/>
        </authorList>
    </citation>
    <scope>NUCLEOTIDE SEQUENCE</scope>
    <source>
        <strain evidence="1">Oakley</strain>
    </source>
</reference>
<keyword evidence="2" id="KW-1185">Reference proteome</keyword>
<dbReference type="EMBL" id="JAOVQM010000005">
    <property type="protein sequence ID" value="MCV2232501.1"/>
    <property type="molecule type" value="Genomic_DNA"/>
</dbReference>
<dbReference type="RefSeq" id="WP_263608689.1">
    <property type="nucleotide sequence ID" value="NZ_JAOVQM010000005.1"/>
</dbReference>
<dbReference type="PANTHER" id="PTHR43649:SF27">
    <property type="entry name" value="EXTRACELLULAR SOLUTE-BINDING PROTEIN FAMILY 1"/>
    <property type="match status" value="1"/>
</dbReference>
<evidence type="ECO:0000313" key="2">
    <source>
        <dbReference type="Proteomes" id="UP001177160"/>
    </source>
</evidence>
<dbReference type="InterPro" id="IPR050490">
    <property type="entry name" value="Bact_solute-bd_prot1"/>
</dbReference>
<protein>
    <submittedName>
        <fullName evidence="1">Extracellular solute-binding protein</fullName>
    </submittedName>
</protein>
<dbReference type="InterPro" id="IPR006059">
    <property type="entry name" value="SBP"/>
</dbReference>
<dbReference type="Pfam" id="PF13416">
    <property type="entry name" value="SBP_bac_8"/>
    <property type="match status" value="1"/>
</dbReference>
<gene>
    <name evidence="1" type="ORF">N7548_06645</name>
</gene>
<organism evidence="1 2">
    <name type="scientific">Paracholeplasma manati</name>
    <dbReference type="NCBI Taxonomy" id="591373"/>
    <lineage>
        <taxon>Bacteria</taxon>
        <taxon>Bacillati</taxon>
        <taxon>Mycoplasmatota</taxon>
        <taxon>Mollicutes</taxon>
        <taxon>Acholeplasmatales</taxon>
        <taxon>Acholeplasmataceae</taxon>
        <taxon>Paracholeplasma</taxon>
    </lineage>
</organism>
<dbReference type="Gene3D" id="3.40.190.10">
    <property type="entry name" value="Periplasmic binding protein-like II"/>
    <property type="match status" value="1"/>
</dbReference>
<accession>A0ABT2Y6Z1</accession>
<dbReference type="Gene3D" id="2.60.120.260">
    <property type="entry name" value="Galactose-binding domain-like"/>
    <property type="match status" value="2"/>
</dbReference>
<dbReference type="Proteomes" id="UP001177160">
    <property type="component" value="Unassembled WGS sequence"/>
</dbReference>
<sequence>MKKGLIITLSAVFLFLIYSLLDYAWLANRQSPLSYNTSHVNVTDSELYGQNSDYYQYKSTKVENYPAITTIVIPGSQYDTMTGNQQILGNYQGLSDVLLTEETGTVTYKFSVPESGFYHVLVQYYPYEGKSANIERKILINDTIPFIGLENVVFHRIWGAKEAVKKDIYGNDIRPSQVEKPQWQQTYIKDAVGYITEPYELYFQAGSNTITFESVREPMVIGRLNISSVVALPTYADMKSMYDSMGYTPADQANLIIQAEDPTYTTAPTLYPLNDRTSTLTMMSDPSKIILNTIGGNNWRISGDKISWSFEVESDGLYQLSMRLKQKIASGVNVGRNIYIDGEIPFAELRNYEFKHANDWRLQTLGTKSEAYLFYFEAGTHEITLEVSLAQYGILIDEIQNSIANLNKIYREILVYTGPEPDQYRDYQLTERIPNLVGRLQDERTTLRNVRKALIAISGSTSEKTGILDTMLLQLDDFIKKPREIHRKLSAYNSNISALGTLITLLDAQPLEIDYFVLHEPNAKLPKAKASVMESMWYSVRAFFASFLTDYSAVGKTTTGSSETIEVWLSIGKDQANILRKLIDESFTPESGIQVDLKLVNGAVLLPATLSGRGPDVAMGVDHSVPVNYAMRNAAYDLSNFSDFNTISERFMDSAFTPYEYNNGTYALPEQQTFLMMFYRTDIFEEMGFDVPQTWTDVIQLVPDLQKHNLEFYLPIPASAGNVANLPANPVFSSMFYQNDGAFYIDNNSQSGFNEGKGPAVFETWTKFYTDYSFPVEANFINRFRSGQMPIGITYYNTYNTLAVFAPEIKGKWNFVSIPGTADFDELGNPIIRRETVSSGTGVMILEQSKKKEASWDYLKWWTSTETQVRFGREMEGILGAAARYPTANIDAVAQLPWTVSEYNKLMDTWVWVRGIPEVPGGYMTGRHLDNALRLVINDNANPRETLYDYVQIINEEITKKRNEFGLD</sequence>
<proteinExistence type="predicted"/>